<gene>
    <name evidence="1" type="ORF">C0Q88_07430</name>
</gene>
<evidence type="ECO:0000313" key="1">
    <source>
        <dbReference type="EMBL" id="PLC44502.1"/>
    </source>
</evidence>
<dbReference type="EMBL" id="PKQE01000001">
    <property type="protein sequence ID" value="PLC44502.1"/>
    <property type="molecule type" value="Genomic_DNA"/>
</dbReference>
<reference evidence="1 2" key="1">
    <citation type="submission" date="2017-12" db="EMBL/GenBank/DDBJ databases">
        <title>Draft genome sequence of Ralstonia pickettii 52.</title>
        <authorList>
            <person name="Zheng B."/>
        </authorList>
    </citation>
    <scope>NUCLEOTIDE SEQUENCE [LARGE SCALE GENOMIC DNA]</scope>
    <source>
        <strain evidence="1 2">52</strain>
    </source>
</reference>
<protein>
    <submittedName>
        <fullName evidence="1">Uncharacterized protein</fullName>
    </submittedName>
</protein>
<comment type="caution">
    <text evidence="1">The sequence shown here is derived from an EMBL/GenBank/DDBJ whole genome shotgun (WGS) entry which is preliminary data.</text>
</comment>
<name>A0A2N4TXQ9_RALPI</name>
<organism evidence="1 2">
    <name type="scientific">Ralstonia pickettii</name>
    <name type="common">Burkholderia pickettii</name>
    <dbReference type="NCBI Taxonomy" id="329"/>
    <lineage>
        <taxon>Bacteria</taxon>
        <taxon>Pseudomonadati</taxon>
        <taxon>Pseudomonadota</taxon>
        <taxon>Betaproteobacteria</taxon>
        <taxon>Burkholderiales</taxon>
        <taxon>Burkholderiaceae</taxon>
        <taxon>Ralstonia</taxon>
    </lineage>
</organism>
<evidence type="ECO:0000313" key="2">
    <source>
        <dbReference type="Proteomes" id="UP000234456"/>
    </source>
</evidence>
<accession>A0A2N4TXQ9</accession>
<sequence>MNFKEYQQQAILTESVPATINFGTVSLHAALSLAIANAKMMDLVKRAIFYGKPIDKEDMLKSLSAQVEILDFLGTHNNEGNLADTNDKALFPDLPPALAGAKLSNINVRLLHAAVGIFTEGGEALEVILKQMETGEFDAVNWGEEIGGDVSWYQAIGHHEAGTDEDVEREKNIAKLRKRYPDKFNHHDAVNRDLAGERAILEGKVLPGGGATPFAPVTSTEAVAA</sequence>
<dbReference type="AlphaFoldDB" id="A0A2N4TXQ9"/>
<dbReference type="RefSeq" id="WP_102064913.1">
    <property type="nucleotide sequence ID" value="NZ_PKQE01000001.1"/>
</dbReference>
<dbReference type="Proteomes" id="UP000234456">
    <property type="component" value="Unassembled WGS sequence"/>
</dbReference>
<dbReference type="OrthoDB" id="8246005at2"/>
<proteinExistence type="predicted"/>